<dbReference type="GO" id="GO:0032259">
    <property type="term" value="P:methylation"/>
    <property type="evidence" value="ECO:0007669"/>
    <property type="project" value="UniProtKB-KW"/>
</dbReference>
<dbReference type="PROSITE" id="PS51681">
    <property type="entry name" value="SAM_MT_NNMT_PNMT_TEMT"/>
    <property type="match status" value="1"/>
</dbReference>
<proteinExistence type="predicted"/>
<evidence type="ECO:0000256" key="2">
    <source>
        <dbReference type="ARBA" id="ARBA00022679"/>
    </source>
</evidence>
<dbReference type="GO" id="GO:0004603">
    <property type="term" value="F:phenylethanolamine N-methyltransferase activity"/>
    <property type="evidence" value="ECO:0007669"/>
    <property type="project" value="TreeGrafter"/>
</dbReference>
<dbReference type="AlphaFoldDB" id="A0A9R0B789"/>
<dbReference type="InterPro" id="IPR000940">
    <property type="entry name" value="NNMT_TEMT_trans"/>
</dbReference>
<protein>
    <submittedName>
        <fullName evidence="4">Phenylethanolamine N-methyltransferase</fullName>
    </submittedName>
</protein>
<dbReference type="GeneID" id="109092887"/>
<keyword evidence="1" id="KW-0489">Methyltransferase</keyword>
<dbReference type="OrthoDB" id="10050085at2759"/>
<name>A0A9R0B789_CYPCA</name>
<keyword evidence="3" id="KW-0949">S-adenosyl-L-methionine</keyword>
<sequence length="321" mass="35679">MGSCLALVPWLAGGSRLAEFYIRTCLRGWSLPLTHHTQNKIAECPETAAEDGRIPADECSSRQRHTNLSERERRKHFCQEILTFASQTTEVKGQQKVTLEYPLSFTDDIRGDILVDVGSGPTLYQVMSGCERFDRVILSDFLEVNRRELQSWLQEGKSSIDWTAYFKYVCELEGRSSSAWAEKATRLRSVVSDVVPVDVHQSFPLSPEFLHPSGADCLVSSFCLESVSHDLLSFNHALDNISSLLKKGGYLLLIGALGESFYMGAPGLYIPVVPLDESQVCASLKASGYELLQLCIYHLPPDMKVGVDDVTGVFFAKAKKT</sequence>
<dbReference type="GO" id="GO:0005829">
    <property type="term" value="C:cytosol"/>
    <property type="evidence" value="ECO:0007669"/>
    <property type="project" value="TreeGrafter"/>
</dbReference>
<dbReference type="Proteomes" id="UP001155660">
    <property type="component" value="Chromosome A11"/>
</dbReference>
<organism evidence="4">
    <name type="scientific">Cyprinus carpio</name>
    <name type="common">Common carp</name>
    <dbReference type="NCBI Taxonomy" id="7962"/>
    <lineage>
        <taxon>Eukaryota</taxon>
        <taxon>Metazoa</taxon>
        <taxon>Chordata</taxon>
        <taxon>Craniata</taxon>
        <taxon>Vertebrata</taxon>
        <taxon>Euteleostomi</taxon>
        <taxon>Actinopterygii</taxon>
        <taxon>Neopterygii</taxon>
        <taxon>Teleostei</taxon>
        <taxon>Ostariophysi</taxon>
        <taxon>Cypriniformes</taxon>
        <taxon>Cyprinidae</taxon>
        <taxon>Cyprininae</taxon>
        <taxon>Cyprinus</taxon>
    </lineage>
</organism>
<evidence type="ECO:0000313" key="4">
    <source>
        <dbReference type="RefSeq" id="XP_042622911.1"/>
    </source>
</evidence>
<dbReference type="KEGG" id="ccar:109092887"/>
<accession>A0A9R0B789</accession>
<keyword evidence="2" id="KW-0808">Transferase</keyword>
<evidence type="ECO:0000256" key="3">
    <source>
        <dbReference type="ARBA" id="ARBA00022691"/>
    </source>
</evidence>
<reference evidence="4" key="1">
    <citation type="submission" date="2025-08" db="UniProtKB">
        <authorList>
            <consortium name="RefSeq"/>
        </authorList>
    </citation>
    <scope>IDENTIFICATION</scope>
    <source>
        <tissue evidence="4">Muscle</tissue>
    </source>
</reference>
<dbReference type="PANTHER" id="PTHR10867">
    <property type="entry name" value="NNMT/PNMT/TEMT FAMILY MEMBER"/>
    <property type="match status" value="1"/>
</dbReference>
<evidence type="ECO:0000256" key="1">
    <source>
        <dbReference type="ARBA" id="ARBA00022603"/>
    </source>
</evidence>
<gene>
    <name evidence="4" type="primary">LOC109092887</name>
</gene>
<dbReference type="Pfam" id="PF01234">
    <property type="entry name" value="NNMT_PNMT_TEMT"/>
    <property type="match status" value="1"/>
</dbReference>
<dbReference type="PANTHER" id="PTHR10867:SF18">
    <property type="entry name" value="PHENYLETHANOLAMINE N-METHYLTRANSFERASE"/>
    <property type="match status" value="1"/>
</dbReference>
<dbReference type="RefSeq" id="XP_042622911.1">
    <property type="nucleotide sequence ID" value="XM_042766977.1"/>
</dbReference>